<gene>
    <name evidence="9" type="ORF">GCM10009809_39500</name>
</gene>
<dbReference type="PROSITE" id="PS00629">
    <property type="entry name" value="IMP_1"/>
    <property type="match status" value="1"/>
</dbReference>
<dbReference type="PANTHER" id="PTHR20854:SF4">
    <property type="entry name" value="INOSITOL-1-MONOPHOSPHATASE-RELATED"/>
    <property type="match status" value="1"/>
</dbReference>
<evidence type="ECO:0000256" key="3">
    <source>
        <dbReference type="ARBA" id="ARBA00009759"/>
    </source>
</evidence>
<organism evidence="9 10">
    <name type="scientific">Isoptericola hypogeus</name>
    <dbReference type="NCBI Taxonomy" id="300179"/>
    <lineage>
        <taxon>Bacteria</taxon>
        <taxon>Bacillati</taxon>
        <taxon>Actinomycetota</taxon>
        <taxon>Actinomycetes</taxon>
        <taxon>Micrococcales</taxon>
        <taxon>Promicromonosporaceae</taxon>
        <taxon>Isoptericola</taxon>
    </lineage>
</organism>
<dbReference type="Gene3D" id="3.40.190.80">
    <property type="match status" value="1"/>
</dbReference>
<dbReference type="EC" id="3.1.3.25" evidence="7"/>
<evidence type="ECO:0000256" key="1">
    <source>
        <dbReference type="ARBA" id="ARBA00001033"/>
    </source>
</evidence>
<evidence type="ECO:0000256" key="6">
    <source>
        <dbReference type="ARBA" id="ARBA00022842"/>
    </source>
</evidence>
<evidence type="ECO:0000256" key="8">
    <source>
        <dbReference type="SAM" id="MobiDB-lite"/>
    </source>
</evidence>
<dbReference type="Gene3D" id="3.30.540.10">
    <property type="entry name" value="Fructose-1,6-Bisphosphatase, subunit A, domain 1"/>
    <property type="match status" value="1"/>
</dbReference>
<comment type="cofactor">
    <cofactor evidence="2 7">
        <name>Mg(2+)</name>
        <dbReference type="ChEBI" id="CHEBI:18420"/>
    </cofactor>
</comment>
<evidence type="ECO:0000256" key="4">
    <source>
        <dbReference type="ARBA" id="ARBA00022723"/>
    </source>
</evidence>
<keyword evidence="5 7" id="KW-0378">Hydrolase</keyword>
<reference evidence="9 10" key="1">
    <citation type="journal article" date="2019" name="Int. J. Syst. Evol. Microbiol.">
        <title>The Global Catalogue of Microorganisms (GCM) 10K type strain sequencing project: providing services to taxonomists for standard genome sequencing and annotation.</title>
        <authorList>
            <consortium name="The Broad Institute Genomics Platform"/>
            <consortium name="The Broad Institute Genome Sequencing Center for Infectious Disease"/>
            <person name="Wu L."/>
            <person name="Ma J."/>
        </authorList>
    </citation>
    <scope>NUCLEOTIDE SEQUENCE [LARGE SCALE GENOMIC DNA]</scope>
    <source>
        <strain evidence="9 10">JCM 15589</strain>
    </source>
</reference>
<dbReference type="PRINTS" id="PR00377">
    <property type="entry name" value="IMPHPHTASES"/>
</dbReference>
<dbReference type="PROSITE" id="PS00630">
    <property type="entry name" value="IMP_2"/>
    <property type="match status" value="1"/>
</dbReference>
<comment type="catalytic activity">
    <reaction evidence="1 7">
        <text>a myo-inositol phosphate + H2O = myo-inositol + phosphate</text>
        <dbReference type="Rhea" id="RHEA:24056"/>
        <dbReference type="ChEBI" id="CHEBI:15377"/>
        <dbReference type="ChEBI" id="CHEBI:17268"/>
        <dbReference type="ChEBI" id="CHEBI:43474"/>
        <dbReference type="ChEBI" id="CHEBI:84139"/>
        <dbReference type="EC" id="3.1.3.25"/>
    </reaction>
</comment>
<dbReference type="EMBL" id="BAAAPM010000009">
    <property type="protein sequence ID" value="GAA1740037.1"/>
    <property type="molecule type" value="Genomic_DNA"/>
</dbReference>
<dbReference type="InterPro" id="IPR000760">
    <property type="entry name" value="Inositol_monophosphatase-like"/>
</dbReference>
<protein>
    <recommendedName>
        <fullName evidence="7">Inositol-1-monophosphatase</fullName>
        <ecNumber evidence="7">3.1.3.25</ecNumber>
    </recommendedName>
</protein>
<dbReference type="InterPro" id="IPR020550">
    <property type="entry name" value="Inositol_monophosphatase_CS"/>
</dbReference>
<evidence type="ECO:0000256" key="2">
    <source>
        <dbReference type="ARBA" id="ARBA00001946"/>
    </source>
</evidence>
<dbReference type="Pfam" id="PF00459">
    <property type="entry name" value="Inositol_P"/>
    <property type="match status" value="1"/>
</dbReference>
<evidence type="ECO:0000313" key="10">
    <source>
        <dbReference type="Proteomes" id="UP001501138"/>
    </source>
</evidence>
<feature type="region of interest" description="Disordered" evidence="8">
    <location>
        <begin position="1"/>
        <end position="31"/>
    </location>
</feature>
<dbReference type="CDD" id="cd01639">
    <property type="entry name" value="IMPase"/>
    <property type="match status" value="1"/>
</dbReference>
<dbReference type="InterPro" id="IPR020583">
    <property type="entry name" value="Inositol_monoP_metal-BS"/>
</dbReference>
<comment type="similarity">
    <text evidence="3 7">Belongs to the inositol monophosphatase superfamily.</text>
</comment>
<evidence type="ECO:0000256" key="5">
    <source>
        <dbReference type="ARBA" id="ARBA00022801"/>
    </source>
</evidence>
<dbReference type="SUPFAM" id="SSF56655">
    <property type="entry name" value="Carbohydrate phosphatase"/>
    <property type="match status" value="1"/>
</dbReference>
<dbReference type="PANTHER" id="PTHR20854">
    <property type="entry name" value="INOSITOL MONOPHOSPHATASE"/>
    <property type="match status" value="1"/>
</dbReference>
<dbReference type="InterPro" id="IPR033942">
    <property type="entry name" value="IMPase"/>
</dbReference>
<keyword evidence="10" id="KW-1185">Reference proteome</keyword>
<evidence type="ECO:0000256" key="7">
    <source>
        <dbReference type="RuleBase" id="RU364068"/>
    </source>
</evidence>
<dbReference type="Proteomes" id="UP001501138">
    <property type="component" value="Unassembled WGS sequence"/>
</dbReference>
<proteinExistence type="inferred from homology"/>
<name>A0ABN2JVN2_9MICO</name>
<sequence>MVPVSQQPSLPLPGSPAHGRRDPAAPQGVPAGVDVDALRDLARRLACEAGTLVREHRPERVVVAATKSSDVDPVTAMDRASEELLRARIAAERPDDAILGEEGDDVPGTSGLTWVLDPIDGTVNYLYGVASYAVSVAVVVGPPDPARWTALAGCVHSVVDDRTWTAARGRGAERDGRAVRVGAPADLATSLVGTGFGYAPERRAAQARVLTRVLPRVRDIRRLGAAAIDLCLVADGTLDLYYERGLNPWDLAAGGLVAAEAGAFVGGLRGAPAGAGMTVAGARPVVDDLVTLLEEADADAAEERFAH</sequence>
<comment type="caution">
    <text evidence="9">The sequence shown here is derived from an EMBL/GenBank/DDBJ whole genome shotgun (WGS) entry which is preliminary data.</text>
</comment>
<keyword evidence="6 7" id="KW-0460">Magnesium</keyword>
<evidence type="ECO:0000313" key="9">
    <source>
        <dbReference type="EMBL" id="GAA1740037.1"/>
    </source>
</evidence>
<accession>A0ABN2JVN2</accession>
<keyword evidence="4 7" id="KW-0479">Metal-binding</keyword>